<evidence type="ECO:0000313" key="1">
    <source>
        <dbReference type="EMBL" id="CAL1700379.1"/>
    </source>
</evidence>
<protein>
    <recommendedName>
        <fullName evidence="3">Virilizer N-terminal domain-containing protein</fullName>
    </recommendedName>
</protein>
<reference evidence="2" key="1">
    <citation type="submission" date="2024-04" db="EMBL/GenBank/DDBJ databases">
        <authorList>
            <person name="Shaw F."/>
            <person name="Minotto A."/>
        </authorList>
    </citation>
    <scope>NUCLEOTIDE SEQUENCE [LARGE SCALE GENOMIC DNA]</scope>
</reference>
<keyword evidence="2" id="KW-1185">Reference proteome</keyword>
<gene>
    <name evidence="1" type="ORF">GFSPODELE1_LOCUS3123</name>
</gene>
<dbReference type="EMBL" id="OZ037945">
    <property type="protein sequence ID" value="CAL1700379.1"/>
    <property type="molecule type" value="Genomic_DNA"/>
</dbReference>
<dbReference type="Proteomes" id="UP001497453">
    <property type="component" value="Chromosome 2"/>
</dbReference>
<proteinExistence type="predicted"/>
<name>A0ABP1D0G7_9APHY</name>
<evidence type="ECO:0000313" key="2">
    <source>
        <dbReference type="Proteomes" id="UP001497453"/>
    </source>
</evidence>
<evidence type="ECO:0008006" key="3">
    <source>
        <dbReference type="Google" id="ProtNLM"/>
    </source>
</evidence>
<organism evidence="1 2">
    <name type="scientific">Somion occarium</name>
    <dbReference type="NCBI Taxonomy" id="3059160"/>
    <lineage>
        <taxon>Eukaryota</taxon>
        <taxon>Fungi</taxon>
        <taxon>Dikarya</taxon>
        <taxon>Basidiomycota</taxon>
        <taxon>Agaricomycotina</taxon>
        <taxon>Agaricomycetes</taxon>
        <taxon>Polyporales</taxon>
        <taxon>Cerrenaceae</taxon>
        <taxon>Somion</taxon>
    </lineage>
</organism>
<accession>A0ABP1D0G7</accession>
<sequence length="1196" mass="131973">MTTLLQWCTLEPQGISGLAAVRFPTPVRVQTISIFPTDARPFLLSPDVVARTEPEAFFLEVYFNAHPTVSPDGKEKPKPTNALVPTVIAYAGGRMSFSVNMSRGTATRLMIVKGGFETVSMAIYGELVNDAMSLPSTYTPKNILPSEPPPVAKAIDPSMSRDPTHLARQLLALIPNAPPLPLVIQLMFCLKPSNEDWDLPEFPFLHPSLDQEIATFDLEQADTLTTRPVAEDTKPEQLEYFANLVAGAVGDKDDRQAYIVANILSNVASQMPDMAKTLLQAIDLSVVFDAYNMDEVTLYRLTDAAANPDISRHLQTDWFLSALDAITKDMNNDRATRSAARHLLSRIQGSAVVEDALSNTQGDFSRAAEYLADASSQEASFGVWLASFVTHEGLVKKLSENPIIPTSTQYPPLLLKRNKPLVSHDEFVAFVRAFIGVACVLAVYAWADSLPDRQCRERVLGILRLWQDVDGYREILNHLLLLRQMIFRLECMLDNDLPTKAGVDAEHILVNLAQNPQSFLCIDYMKCILSLEPPHSFITYDERMSMRRAAIIAEDGLLGAVDELTRKVERPPTVKSLRGIRVALAIIERELDEEDEYDVLEEFWKEGSRGCLACLVDAFLEVSEELEKHFTLFPPPPAPSGLLAWLFHTCNDLLRLIIRLVPDYPLPGRAVRSLTISAANVFFCSDAVDMLYSQLSPLCIAAQEIRRTCISLTRVLANISHDGNKAGAQVVLRTLLEHGLQSEERDPAHHLLQVFGLIDYLLPMPDTDDTSTMWTQKVMPNVLKEMWAFCRVLDTENRAHLVRRLVGLDDGVVGIGDWILQEELNEVLQTLYRLLNPNLGANYRFVKQYQVANSIRFLLDLASSSASISAWFIRCIGSGDDLAPAFAAFLRAILDANLMCQPLVQLAQSLASHSSIDQELCQPLTLTLLRGCWTADLSSTDLASALHSATQIISALPFEDISLERITLELGALVSSLEDSPHTTDPSVVEAVTEFLDWFAATSRPLTLPGFSRQAFSAVCDQLTSSLNAEQKEVLDAIQASLEFTDDSEVPPAPTILPDSVKLSIHDVEELLHTELPIPSTPPRKALAQDVLSLVTVSPPTALIRSPAATGLTKTYSNNDFRQLRQTPSARQNTSRLPSMHVDDFQTVSPSTSMAPLPSLPLPVMGPSSPMANTMSIPFAPAPEVFPGLNQGFQPL</sequence>